<sequence>MNTQDTPISTSKPPLCAPSGTQTCAAEKDTEPSIVAVEEDAESLLLGWDAVEGAVFYELQMLKQAVKSIGGEEDSQAEDWNAARAMEEPGLTDHGDAVGEWCTLSASLKSNMVRKRNLSHSTPYRFRVRVRDKVDWLPFQTSSLLHTLSTFVQRMAAPRGEVGGAAGCVTLSWEPVEEAAAYAVHMREQGAVRWKEVGRVGGTSVKKKNLEAGKAYHFRVRPVGERVEDVWVWSPWSEAMSPPSLPPVLRRMFGSRLAVEVGKEGKKEIGVESLAGSVVGVYASAHWCAPCRQFTPQLANFYRGLQGAGKAFEIVFVSLDQEKEAFELYFESMPWLAIPWEGGEGEREALMRMYQITSVPRLLIFGRDGELLENNAVGSQFLREEAFHSWWEGRPFRAGGGGCCGGGGCK</sequence>
<evidence type="ECO:0000256" key="6">
    <source>
        <dbReference type="ARBA" id="ARBA00047804"/>
    </source>
</evidence>
<dbReference type="OrthoDB" id="409136at2759"/>
<keyword evidence="2" id="KW-0677">Repeat</keyword>
<evidence type="ECO:0000256" key="2">
    <source>
        <dbReference type="ARBA" id="ARBA00022737"/>
    </source>
</evidence>
<dbReference type="InterPro" id="IPR052259">
    <property type="entry name" value="Nucleoredoxin-like"/>
</dbReference>
<organism evidence="9 10">
    <name type="scientific">Nannochloropsis gaditana</name>
    <dbReference type="NCBI Taxonomy" id="72520"/>
    <lineage>
        <taxon>Eukaryota</taxon>
        <taxon>Sar</taxon>
        <taxon>Stramenopiles</taxon>
        <taxon>Ochrophyta</taxon>
        <taxon>Eustigmatophyceae</taxon>
        <taxon>Eustigmatales</taxon>
        <taxon>Monodopsidaceae</taxon>
        <taxon>Nannochloropsis</taxon>
    </lineage>
</organism>
<evidence type="ECO:0000256" key="3">
    <source>
        <dbReference type="ARBA" id="ARBA00023002"/>
    </source>
</evidence>
<protein>
    <recommendedName>
        <fullName evidence="1">protein-disulfide reductase</fullName>
        <ecNumber evidence="1">1.8.1.8</ecNumber>
    </recommendedName>
</protein>
<feature type="compositionally biased region" description="Polar residues" evidence="7">
    <location>
        <begin position="1"/>
        <end position="12"/>
    </location>
</feature>
<evidence type="ECO:0000256" key="5">
    <source>
        <dbReference type="ARBA" id="ARBA00047388"/>
    </source>
</evidence>
<dbReference type="CDD" id="cd00063">
    <property type="entry name" value="FN3"/>
    <property type="match status" value="1"/>
</dbReference>
<name>W7TIE7_9STRA</name>
<dbReference type="InterPro" id="IPR013783">
    <property type="entry name" value="Ig-like_fold"/>
</dbReference>
<dbReference type="InterPro" id="IPR003961">
    <property type="entry name" value="FN3_dom"/>
</dbReference>
<dbReference type="SMART" id="SM00060">
    <property type="entry name" value="FN3"/>
    <property type="match status" value="2"/>
</dbReference>
<evidence type="ECO:0000313" key="9">
    <source>
        <dbReference type="EMBL" id="EWM23283.1"/>
    </source>
</evidence>
<comment type="catalytic activity">
    <reaction evidence="6">
        <text>[protein]-dithiol + NADP(+) = [protein]-disulfide + NADPH + H(+)</text>
        <dbReference type="Rhea" id="RHEA:18753"/>
        <dbReference type="Rhea" id="RHEA-COMP:10593"/>
        <dbReference type="Rhea" id="RHEA-COMP:10594"/>
        <dbReference type="ChEBI" id="CHEBI:15378"/>
        <dbReference type="ChEBI" id="CHEBI:29950"/>
        <dbReference type="ChEBI" id="CHEBI:50058"/>
        <dbReference type="ChEBI" id="CHEBI:57783"/>
        <dbReference type="ChEBI" id="CHEBI:58349"/>
        <dbReference type="EC" id="1.8.1.8"/>
    </reaction>
</comment>
<comment type="catalytic activity">
    <reaction evidence="5">
        <text>[protein]-dithiol + NAD(+) = [protein]-disulfide + NADH + H(+)</text>
        <dbReference type="Rhea" id="RHEA:18749"/>
        <dbReference type="Rhea" id="RHEA-COMP:10593"/>
        <dbReference type="Rhea" id="RHEA-COMP:10594"/>
        <dbReference type="ChEBI" id="CHEBI:15378"/>
        <dbReference type="ChEBI" id="CHEBI:29950"/>
        <dbReference type="ChEBI" id="CHEBI:50058"/>
        <dbReference type="ChEBI" id="CHEBI:57540"/>
        <dbReference type="ChEBI" id="CHEBI:57945"/>
        <dbReference type="EC" id="1.8.1.8"/>
    </reaction>
</comment>
<evidence type="ECO:0000256" key="1">
    <source>
        <dbReference type="ARBA" id="ARBA00012612"/>
    </source>
</evidence>
<proteinExistence type="predicted"/>
<dbReference type="Gene3D" id="2.60.40.10">
    <property type="entry name" value="Immunoglobulins"/>
    <property type="match status" value="1"/>
</dbReference>
<accession>W7TIE7</accession>
<dbReference type="SUPFAM" id="SSF52833">
    <property type="entry name" value="Thioredoxin-like"/>
    <property type="match status" value="1"/>
</dbReference>
<keyword evidence="10" id="KW-1185">Reference proteome</keyword>
<dbReference type="InterPro" id="IPR012336">
    <property type="entry name" value="Thioredoxin-like_fold"/>
</dbReference>
<evidence type="ECO:0000259" key="8">
    <source>
        <dbReference type="PROSITE" id="PS50853"/>
    </source>
</evidence>
<evidence type="ECO:0000256" key="4">
    <source>
        <dbReference type="ARBA" id="ARBA00023027"/>
    </source>
</evidence>
<dbReference type="InterPro" id="IPR036116">
    <property type="entry name" value="FN3_sf"/>
</dbReference>
<evidence type="ECO:0000256" key="7">
    <source>
        <dbReference type="SAM" id="MobiDB-lite"/>
    </source>
</evidence>
<gene>
    <name evidence="9" type="ORF">Naga_100158g7</name>
</gene>
<dbReference type="SUPFAM" id="SSF49265">
    <property type="entry name" value="Fibronectin type III"/>
    <property type="match status" value="1"/>
</dbReference>
<comment type="caution">
    <text evidence="9">The sequence shown here is derived from an EMBL/GenBank/DDBJ whole genome shotgun (WGS) entry which is preliminary data.</text>
</comment>
<dbReference type="Proteomes" id="UP000019335">
    <property type="component" value="Chromosome 17"/>
</dbReference>
<dbReference type="PROSITE" id="PS50853">
    <property type="entry name" value="FN3"/>
    <property type="match status" value="1"/>
</dbReference>
<dbReference type="PANTHER" id="PTHR13871">
    <property type="entry name" value="THIOREDOXIN"/>
    <property type="match status" value="1"/>
</dbReference>
<dbReference type="InterPro" id="IPR036249">
    <property type="entry name" value="Thioredoxin-like_sf"/>
</dbReference>
<dbReference type="GO" id="GO:0047134">
    <property type="term" value="F:protein-disulfide reductase [NAD(P)H] activity"/>
    <property type="evidence" value="ECO:0007669"/>
    <property type="project" value="UniProtKB-EC"/>
</dbReference>
<evidence type="ECO:0000313" key="10">
    <source>
        <dbReference type="Proteomes" id="UP000019335"/>
    </source>
</evidence>
<keyword evidence="3" id="KW-0560">Oxidoreductase</keyword>
<reference evidence="9 10" key="1">
    <citation type="journal article" date="2014" name="Mol. Plant">
        <title>Chromosome Scale Genome Assembly and Transcriptome Profiling of Nannochloropsis gaditana in Nitrogen Depletion.</title>
        <authorList>
            <person name="Corteggiani Carpinelli E."/>
            <person name="Telatin A."/>
            <person name="Vitulo N."/>
            <person name="Forcato C."/>
            <person name="D'Angelo M."/>
            <person name="Schiavon R."/>
            <person name="Vezzi A."/>
            <person name="Giacometti G.M."/>
            <person name="Morosinotto T."/>
            <person name="Valle G."/>
        </authorList>
    </citation>
    <scope>NUCLEOTIDE SEQUENCE [LARGE SCALE GENOMIC DNA]</scope>
    <source>
        <strain evidence="9 10">B-31</strain>
    </source>
</reference>
<keyword evidence="4" id="KW-0520">NAD</keyword>
<dbReference type="EC" id="1.8.1.8" evidence="1"/>
<dbReference type="PANTHER" id="PTHR13871:SF96">
    <property type="entry name" value="THIOREDOXIN DOMAIN-CONTAINING PROTEIN"/>
    <property type="match status" value="1"/>
</dbReference>
<feature type="region of interest" description="Disordered" evidence="7">
    <location>
        <begin position="1"/>
        <end position="23"/>
    </location>
</feature>
<dbReference type="EMBL" id="AZIL01001692">
    <property type="protein sequence ID" value="EWM23283.1"/>
    <property type="molecule type" value="Genomic_DNA"/>
</dbReference>
<dbReference type="CDD" id="cd02964">
    <property type="entry name" value="TryX_like_family"/>
    <property type="match status" value="1"/>
</dbReference>
<dbReference type="Gene3D" id="3.40.30.10">
    <property type="entry name" value="Glutaredoxin"/>
    <property type="match status" value="1"/>
</dbReference>
<dbReference type="Pfam" id="PF13905">
    <property type="entry name" value="Thioredoxin_8"/>
    <property type="match status" value="1"/>
</dbReference>
<dbReference type="AlphaFoldDB" id="W7TIE7"/>
<feature type="domain" description="Fibronectin type-III" evidence="8">
    <location>
        <begin position="154"/>
        <end position="244"/>
    </location>
</feature>